<dbReference type="OrthoDB" id="2680098at2"/>
<proteinExistence type="predicted"/>
<reference evidence="2" key="1">
    <citation type="submission" date="2010-12" db="EMBL/GenBank/DDBJ databases">
        <title>Complete sequence of Bacillus cellulosilyticus DSM 2522.</title>
        <authorList>
            <consortium name="US DOE Joint Genome Institute"/>
            <person name="Lucas S."/>
            <person name="Copeland A."/>
            <person name="Lapidus A."/>
            <person name="Cheng J.-F."/>
            <person name="Bruce D."/>
            <person name="Goodwin L."/>
            <person name="Pitluck S."/>
            <person name="Chertkov O."/>
            <person name="Detter J.C."/>
            <person name="Han C."/>
            <person name="Tapia R."/>
            <person name="Land M."/>
            <person name="Hauser L."/>
            <person name="Jeffries C."/>
            <person name="Kyrpides N."/>
            <person name="Ivanova N."/>
            <person name="Mikhailova N."/>
            <person name="Brumm P."/>
            <person name="Mead D."/>
            <person name="Woyke T."/>
        </authorList>
    </citation>
    <scope>NUCLEOTIDE SEQUENCE [LARGE SCALE GENOMIC DNA]</scope>
    <source>
        <strain evidence="2">DSM 2522</strain>
    </source>
</reference>
<dbReference type="PANTHER" id="PTHR46387">
    <property type="entry name" value="POLYNUCLEOTIDYL TRANSFERASE, RIBONUCLEASE H-LIKE SUPERFAMILY PROTEIN"/>
    <property type="match status" value="1"/>
</dbReference>
<protein>
    <submittedName>
        <fullName evidence="2">Ribonuclease H</fullName>
    </submittedName>
</protein>
<dbReference type="Pfam" id="PF13456">
    <property type="entry name" value="RVT_3"/>
    <property type="match status" value="1"/>
</dbReference>
<keyword evidence="3" id="KW-1185">Reference proteome</keyword>
<dbReference type="STRING" id="649639.Bcell_2794"/>
<evidence type="ECO:0000313" key="3">
    <source>
        <dbReference type="Proteomes" id="UP000001401"/>
    </source>
</evidence>
<dbReference type="Proteomes" id="UP000001401">
    <property type="component" value="Chromosome"/>
</dbReference>
<dbReference type="SUPFAM" id="SSF53098">
    <property type="entry name" value="Ribonuclease H-like"/>
    <property type="match status" value="1"/>
</dbReference>
<dbReference type="RefSeq" id="WP_013489380.1">
    <property type="nucleotide sequence ID" value="NC_014829.1"/>
</dbReference>
<name>E6TW92_EVAC2</name>
<evidence type="ECO:0000259" key="1">
    <source>
        <dbReference type="PROSITE" id="PS50879"/>
    </source>
</evidence>
<evidence type="ECO:0000313" key="2">
    <source>
        <dbReference type="EMBL" id="ADU31048.1"/>
    </source>
</evidence>
<dbReference type="KEGG" id="bco:Bcell_2794"/>
<organism evidence="2 3">
    <name type="scientific">Evansella cellulosilytica (strain ATCC 21833 / DSM 2522 / FERM P-1141 / JCM 9156 / N-4)</name>
    <name type="common">Bacillus cellulosilyticus</name>
    <dbReference type="NCBI Taxonomy" id="649639"/>
    <lineage>
        <taxon>Bacteria</taxon>
        <taxon>Bacillati</taxon>
        <taxon>Bacillota</taxon>
        <taxon>Bacilli</taxon>
        <taxon>Bacillales</taxon>
        <taxon>Bacillaceae</taxon>
        <taxon>Evansella</taxon>
    </lineage>
</organism>
<feature type="domain" description="RNase H type-1" evidence="1">
    <location>
        <begin position="70"/>
        <end position="207"/>
    </location>
</feature>
<dbReference type="NCBIfam" id="NF005822">
    <property type="entry name" value="PRK07708.1"/>
    <property type="match status" value="1"/>
</dbReference>
<dbReference type="InterPro" id="IPR036397">
    <property type="entry name" value="RNaseH_sf"/>
</dbReference>
<accession>E6TW92</accession>
<dbReference type="GO" id="GO:0003676">
    <property type="term" value="F:nucleic acid binding"/>
    <property type="evidence" value="ECO:0007669"/>
    <property type="project" value="InterPro"/>
</dbReference>
<dbReference type="GO" id="GO:0004523">
    <property type="term" value="F:RNA-DNA hybrid ribonuclease activity"/>
    <property type="evidence" value="ECO:0007669"/>
    <property type="project" value="InterPro"/>
</dbReference>
<dbReference type="InterPro" id="IPR002156">
    <property type="entry name" value="RNaseH_domain"/>
</dbReference>
<dbReference type="CDD" id="cd09279">
    <property type="entry name" value="RNase_HI_like"/>
    <property type="match status" value="1"/>
</dbReference>
<dbReference type="PANTHER" id="PTHR46387:SF2">
    <property type="entry name" value="RIBONUCLEASE HI"/>
    <property type="match status" value="1"/>
</dbReference>
<gene>
    <name evidence="2" type="ordered locus">Bcell_2794</name>
</gene>
<dbReference type="PROSITE" id="PS50879">
    <property type="entry name" value="RNASE_H_1"/>
    <property type="match status" value="1"/>
</dbReference>
<dbReference type="AlphaFoldDB" id="E6TW92"/>
<dbReference type="HOGENOM" id="CLU_109698_0_0_9"/>
<dbReference type="eggNOG" id="COG0328">
    <property type="taxonomic scope" value="Bacteria"/>
</dbReference>
<dbReference type="EMBL" id="CP002394">
    <property type="protein sequence ID" value="ADU31048.1"/>
    <property type="molecule type" value="Genomic_DNA"/>
</dbReference>
<dbReference type="InterPro" id="IPR012337">
    <property type="entry name" value="RNaseH-like_sf"/>
</dbReference>
<sequence length="218" mass="25076">MNVRIEVTYKTVKGQITTFSSENMNVEQAILIAEDLQNTGRIKNLLFIDNEENSWTLKEVKKYTKEIETEPHNVTIYFDGGFNLEEKISGLGCAIYYEKNKKTYRLRKNELVDVLDSNNEAEYAALYFSIQQLEELGVHHLPVTIIGDSQVVINQLIGEWPCMEDVLNNWADRIESKLKQLGIRPTFTLVSRKENKEADHLATQALSEIEIESTMEIT</sequence>
<dbReference type="Gene3D" id="3.30.420.10">
    <property type="entry name" value="Ribonuclease H-like superfamily/Ribonuclease H"/>
    <property type="match status" value="1"/>
</dbReference>